<keyword evidence="5" id="KW-1185">Reference proteome</keyword>
<dbReference type="GeneID" id="14885408"/>
<feature type="transmembrane region" description="Helical" evidence="2">
    <location>
        <begin position="228"/>
        <end position="255"/>
    </location>
</feature>
<organism evidence="4 5">
    <name type="scientific">Entamoeba invadens IP1</name>
    <dbReference type="NCBI Taxonomy" id="370355"/>
    <lineage>
        <taxon>Eukaryota</taxon>
        <taxon>Amoebozoa</taxon>
        <taxon>Evosea</taxon>
        <taxon>Archamoebae</taxon>
        <taxon>Mastigamoebida</taxon>
        <taxon>Entamoebidae</taxon>
        <taxon>Entamoeba</taxon>
    </lineage>
</organism>
<dbReference type="OrthoDB" id="29027at2759"/>
<protein>
    <submittedName>
        <fullName evidence="4">Uncharacterized protein</fullName>
    </submittedName>
</protein>
<evidence type="ECO:0000313" key="4">
    <source>
        <dbReference type="EMBL" id="ELP86452.1"/>
    </source>
</evidence>
<evidence type="ECO:0000256" key="2">
    <source>
        <dbReference type="SAM" id="Phobius"/>
    </source>
</evidence>
<keyword evidence="3" id="KW-0732">Signal</keyword>
<feature type="region of interest" description="Disordered" evidence="1">
    <location>
        <begin position="263"/>
        <end position="284"/>
    </location>
</feature>
<dbReference type="RefSeq" id="XP_004185798.1">
    <property type="nucleotide sequence ID" value="XM_004185750.1"/>
</dbReference>
<keyword evidence="2" id="KW-0812">Transmembrane</keyword>
<keyword evidence="2" id="KW-0472">Membrane</keyword>
<dbReference type="Proteomes" id="UP000014680">
    <property type="component" value="Unassembled WGS sequence"/>
</dbReference>
<reference evidence="4 5" key="1">
    <citation type="submission" date="2012-10" db="EMBL/GenBank/DDBJ databases">
        <authorList>
            <person name="Zafar N."/>
            <person name="Inman J."/>
            <person name="Hall N."/>
            <person name="Lorenzi H."/>
            <person name="Caler E."/>
        </authorList>
    </citation>
    <scope>NUCLEOTIDE SEQUENCE [LARGE SCALE GENOMIC DNA]</scope>
    <source>
        <strain evidence="4 5">IP1</strain>
    </source>
</reference>
<dbReference type="EMBL" id="KB206969">
    <property type="protein sequence ID" value="ELP86452.1"/>
    <property type="molecule type" value="Genomic_DNA"/>
</dbReference>
<dbReference type="AlphaFoldDB" id="A0A0A1TY58"/>
<dbReference type="OMA" id="THCASQS"/>
<feature type="signal peptide" evidence="3">
    <location>
        <begin position="1"/>
        <end position="18"/>
    </location>
</feature>
<evidence type="ECO:0000313" key="5">
    <source>
        <dbReference type="Proteomes" id="UP000014680"/>
    </source>
</evidence>
<evidence type="ECO:0000256" key="1">
    <source>
        <dbReference type="SAM" id="MobiDB-lite"/>
    </source>
</evidence>
<dbReference type="VEuPathDB" id="AmoebaDB:EIN_032030"/>
<evidence type="ECO:0000256" key="3">
    <source>
        <dbReference type="SAM" id="SignalP"/>
    </source>
</evidence>
<keyword evidence="2" id="KW-1133">Transmembrane helix</keyword>
<accession>A0A0A1TY58</accession>
<name>A0A0A1TY58_ENTIV</name>
<feature type="chain" id="PRO_5001980344" evidence="3">
    <location>
        <begin position="19"/>
        <end position="284"/>
    </location>
</feature>
<dbReference type="KEGG" id="eiv:EIN_032030"/>
<sequence>MLLLCVLFIVSQSQEMDCIQTDGTTLQKFSLTYTLTNAGCPNTRTGKIYVNQLTTSNASISYTITNLKTPNDTSSSISPLFEVSEGTYKIDILYTFETRDFELENGTSTYQYCHIILDDLKIISTYETISNIDQTVVNSPHCAGNYGKVTCTAKTTGTLLNYSLSGVETKAGTPEGVFEDLAVGTYRCVVTSDHCSSQGKEFEVDYEKNCSGTDIWLDRQLYGEGKSFFIAGVVLILVGILMNLIICICCCKLCCVDSKPEKVAQKLEKKKKKKKQREAESEMK</sequence>
<gene>
    <name evidence="4" type="ORF">EIN_032030</name>
</gene>
<proteinExistence type="predicted"/>